<dbReference type="GeneID" id="36831471"/>
<protein>
    <submittedName>
        <fullName evidence="2">Uncharacterized protein</fullName>
    </submittedName>
</protein>
<dbReference type="RefSeq" id="WP_110269922.1">
    <property type="nucleotide sequence ID" value="NZ_CP029289.2"/>
</dbReference>
<accession>A0A2U9IDD8</accession>
<gene>
    <name evidence="2" type="ORF">DFR85_04905</name>
</gene>
<keyword evidence="3" id="KW-1185">Reference proteome</keyword>
<organism evidence="2 3">
    <name type="scientific">Acidianus brierleyi</name>
    <dbReference type="NCBI Taxonomy" id="41673"/>
    <lineage>
        <taxon>Archaea</taxon>
        <taxon>Thermoproteota</taxon>
        <taxon>Thermoprotei</taxon>
        <taxon>Sulfolobales</taxon>
        <taxon>Sulfolobaceae</taxon>
        <taxon>Acidianus</taxon>
    </lineage>
</organism>
<dbReference type="EMBL" id="CP029289">
    <property type="protein sequence ID" value="AWR94041.1"/>
    <property type="molecule type" value="Genomic_DNA"/>
</dbReference>
<dbReference type="AlphaFoldDB" id="A0A2U9IDD8"/>
<evidence type="ECO:0000256" key="1">
    <source>
        <dbReference type="SAM" id="MobiDB-lite"/>
    </source>
</evidence>
<evidence type="ECO:0000313" key="2">
    <source>
        <dbReference type="EMBL" id="AWR94041.1"/>
    </source>
</evidence>
<sequence length="89" mass="9848">MKIDNIHKTNSSSEGNTSNSEESQQVTQQTTTTPTNKYIGKVIISDRAKHNKFYVCVTKDENIEVGSTILVAEDVLCGILQFFSIGTYS</sequence>
<reference evidence="2 3" key="1">
    <citation type="submission" date="2018-05" db="EMBL/GenBank/DDBJ databases">
        <title>Complete Genome Sequences of Extremely Thermoacidophilic, Metal-Mobilizing Type-Strain Members of the Archaeal Family Sulfolobaceae: Acidianus brierleyi DSM-1651T, Acidianus sulfidivorans DSM-18786T, Metallosphaera hakonensis DSM-7519T, and Metallosphaera prunae DSM-10039T.</title>
        <authorList>
            <person name="Counts J.A."/>
            <person name="Kelly R.M."/>
        </authorList>
    </citation>
    <scope>NUCLEOTIDE SEQUENCE [LARGE SCALE GENOMIC DNA]</scope>
    <source>
        <strain evidence="2 3">DSM 1651</strain>
    </source>
</reference>
<evidence type="ECO:0000313" key="3">
    <source>
        <dbReference type="Proteomes" id="UP000248044"/>
    </source>
</evidence>
<proteinExistence type="predicted"/>
<dbReference type="Proteomes" id="UP000248044">
    <property type="component" value="Chromosome"/>
</dbReference>
<dbReference type="KEGG" id="abri:DFR85_04905"/>
<feature type="region of interest" description="Disordered" evidence="1">
    <location>
        <begin position="1"/>
        <end position="33"/>
    </location>
</feature>
<feature type="compositionally biased region" description="Low complexity" evidence="1">
    <location>
        <begin position="9"/>
        <end position="33"/>
    </location>
</feature>
<name>A0A2U9IDD8_9CREN</name>